<accession>A0AA35K208</accession>
<dbReference type="InterPro" id="IPR036047">
    <property type="entry name" value="F-box-like_dom_sf"/>
</dbReference>
<dbReference type="Pfam" id="PF00621">
    <property type="entry name" value="RhoGEF"/>
    <property type="match status" value="1"/>
</dbReference>
<dbReference type="CDD" id="cd22958">
    <property type="entry name" value="DD_DPY30_SDC1-like"/>
    <property type="match status" value="1"/>
</dbReference>
<dbReference type="Pfam" id="PF14252">
    <property type="entry name" value="DUF4347"/>
    <property type="match status" value="1"/>
</dbReference>
<dbReference type="PANTHER" id="PTHR46857">
    <property type="entry name" value="EPITHELIAL CELL-TRANSFORMING SEQUENCE 2 ONCOGENE-LIKE"/>
    <property type="match status" value="1"/>
</dbReference>
<evidence type="ECO:0000313" key="3">
    <source>
        <dbReference type="Proteomes" id="UP001178461"/>
    </source>
</evidence>
<keyword evidence="3" id="KW-1185">Reference proteome</keyword>
<dbReference type="InterPro" id="IPR025592">
    <property type="entry name" value="DUF4347"/>
</dbReference>
<sequence length="1005" mass="115777">MTTADTIDASHSVKEWHLESLGLLAGGTKSLDQNQTTEILKTRFSTWTPIENKSLNNQLFQERVRLISHWFDLWTDKQRKQFLHGILIKCNKSQLKFAERWFVENIPVTKVDFTTVLPRFVSLYIFSFLNAKDLCAAAQVSWHWKFLSEQDCLWMPKCILFGWFLPYVPEKNEYSAWKQHYIACATDLDYLTPREVAESYGTLSEPKPENEDQKEKLRERCLRKIMRERLTVCKKELIKARPPWNSGFYRSGLQPKLPQTVHDRVRSAAALFQMKNGTPSPKEMLFKHISADAKSVPRVGLEAETLPKRKKAVGSCSDPVLPHRLHRTVLQNDPNETHSPQLCLILISSHVPAYEMIVDSIKPGVIPVVYDHSGTTLESLLYYVGKALDGQTAKSIGIITDGDSRGINLLQGIRISTKNLLKPEVKEFWVKLRSSVMHQEGGYIDIFVPLAASEAGMEVLSQLSHLTGLFFRTPAGIATGSYQHILSEWLGNQKDSPPPPSIYFTEAKLQLWLRFTELLEDALKAVRKNLRPYFCDLQKNMTGKILGQIMFDAVSWSDVQEKQRIAEVLVEGLVELSRGNDENPFEFLSRFLMRKCNKKEELKSQVLTTESNPEASLGVSVKTSKLDKEIAEKRKSFARELLLSERNYVNMLEIVRDVYVKPLKAALASHRVILSYANVQTIFSDILNILQLNRWFSDELTQRLNEWNPAQKLGDLFIQFCQQLQTYTNFFNNYAVILKTIDKCRETIPVFRAFLKRHDKTVATTMRSLQEFLLCPSKRIEEYITLLYALRLHTPPEHTDREELTPAIKQMKQFKDYLDQLKLNVGRDDQILTTQRRIQGCPKLLKANRYLIAMQDVAQLNCCSERVHMSFRLYEHTHDLSLFLFNDILVISQRSISYKPFERISHVTHQFLAVVTLHQLLVEDIPDSKYIKNAFLLQSPRCQMICSTEDHDKFIWLSALQRAIICNIEDNGDKSPIAHKWTSLSTQLHMPPKSTLEGKGRNPVV</sequence>
<dbReference type="Gene3D" id="1.20.1280.50">
    <property type="match status" value="1"/>
</dbReference>
<dbReference type="GO" id="GO:0005085">
    <property type="term" value="F:guanyl-nucleotide exchange factor activity"/>
    <property type="evidence" value="ECO:0007669"/>
    <property type="project" value="InterPro"/>
</dbReference>
<dbReference type="InterPro" id="IPR052805">
    <property type="entry name" value="GEF_Ubiquitin-Prot_Reg"/>
</dbReference>
<dbReference type="Pfam" id="PF12937">
    <property type="entry name" value="F-box-like"/>
    <property type="match status" value="1"/>
</dbReference>
<dbReference type="SUPFAM" id="SSF50729">
    <property type="entry name" value="PH domain-like"/>
    <property type="match status" value="1"/>
</dbReference>
<dbReference type="SUPFAM" id="SSF81383">
    <property type="entry name" value="F-box domain"/>
    <property type="match status" value="1"/>
</dbReference>
<dbReference type="InterPro" id="IPR000219">
    <property type="entry name" value="DH_dom"/>
</dbReference>
<evidence type="ECO:0000259" key="1">
    <source>
        <dbReference type="PROSITE" id="PS50010"/>
    </source>
</evidence>
<feature type="domain" description="DH" evidence="1">
    <location>
        <begin position="633"/>
        <end position="821"/>
    </location>
</feature>
<dbReference type="InterPro" id="IPR035899">
    <property type="entry name" value="DBL_dom_sf"/>
</dbReference>
<name>A0AA35K208_9SAUR</name>
<organism evidence="2 3">
    <name type="scientific">Podarcis lilfordi</name>
    <name type="common">Lilford's wall lizard</name>
    <dbReference type="NCBI Taxonomy" id="74358"/>
    <lineage>
        <taxon>Eukaryota</taxon>
        <taxon>Metazoa</taxon>
        <taxon>Chordata</taxon>
        <taxon>Craniata</taxon>
        <taxon>Vertebrata</taxon>
        <taxon>Euteleostomi</taxon>
        <taxon>Lepidosauria</taxon>
        <taxon>Squamata</taxon>
        <taxon>Bifurcata</taxon>
        <taxon>Unidentata</taxon>
        <taxon>Episquamata</taxon>
        <taxon>Laterata</taxon>
        <taxon>Lacertibaenia</taxon>
        <taxon>Lacertidae</taxon>
        <taxon>Podarcis</taxon>
    </lineage>
</organism>
<dbReference type="CDD" id="cd22173">
    <property type="entry name" value="F-box_ECT2L"/>
    <property type="match status" value="1"/>
</dbReference>
<dbReference type="InterPro" id="IPR011993">
    <property type="entry name" value="PH-like_dom_sf"/>
</dbReference>
<reference evidence="2" key="1">
    <citation type="submission" date="2022-12" db="EMBL/GenBank/DDBJ databases">
        <authorList>
            <person name="Alioto T."/>
            <person name="Alioto T."/>
            <person name="Gomez Garrido J."/>
        </authorList>
    </citation>
    <scope>NUCLEOTIDE SEQUENCE</scope>
</reference>
<proteinExistence type="predicted"/>
<dbReference type="Proteomes" id="UP001178461">
    <property type="component" value="Chromosome 3"/>
</dbReference>
<evidence type="ECO:0000313" key="2">
    <source>
        <dbReference type="EMBL" id="CAI5770195.1"/>
    </source>
</evidence>
<gene>
    <name evidence="2" type="ORF">PODLI_1B020060</name>
</gene>
<dbReference type="Gene3D" id="1.20.900.10">
    <property type="entry name" value="Dbl homology (DH) domain"/>
    <property type="match status" value="1"/>
</dbReference>
<dbReference type="PROSITE" id="PS50010">
    <property type="entry name" value="DH_2"/>
    <property type="match status" value="1"/>
</dbReference>
<protein>
    <submittedName>
        <fullName evidence="2">Epithelial cell-transforming sequence 2 oncogene-like</fullName>
    </submittedName>
</protein>
<dbReference type="SMART" id="SM00325">
    <property type="entry name" value="RhoGEF"/>
    <property type="match status" value="1"/>
</dbReference>
<dbReference type="AlphaFoldDB" id="A0AA35K208"/>
<dbReference type="EMBL" id="OX395128">
    <property type="protein sequence ID" value="CAI5770195.1"/>
    <property type="molecule type" value="Genomic_DNA"/>
</dbReference>
<dbReference type="PANTHER" id="PTHR46857:SF1">
    <property type="entry name" value="EPITHELIAL CELL-TRANSFORMING SEQUENCE 2 ONCOGENE-LIKE"/>
    <property type="match status" value="1"/>
</dbReference>
<dbReference type="SUPFAM" id="SSF48065">
    <property type="entry name" value="DBL homology domain (DH-domain)"/>
    <property type="match status" value="1"/>
</dbReference>
<dbReference type="CDD" id="cd00160">
    <property type="entry name" value="RhoGEF"/>
    <property type="match status" value="1"/>
</dbReference>
<dbReference type="InterPro" id="IPR001810">
    <property type="entry name" value="F-box_dom"/>
</dbReference>
<dbReference type="Gene3D" id="2.30.29.30">
    <property type="entry name" value="Pleckstrin-homology domain (PH domain)/Phosphotyrosine-binding domain (PTB)"/>
    <property type="match status" value="1"/>
</dbReference>